<dbReference type="STRING" id="1797197.A2Y75_01025"/>
<comment type="similarity">
    <text evidence="1">Belongs to the TolB family.</text>
</comment>
<dbReference type="PANTHER" id="PTHR36842:SF1">
    <property type="entry name" value="PROTEIN TOLB"/>
    <property type="match status" value="1"/>
</dbReference>
<evidence type="ECO:0000313" key="2">
    <source>
        <dbReference type="EMBL" id="OFW56531.1"/>
    </source>
</evidence>
<dbReference type="InterPro" id="IPR011659">
    <property type="entry name" value="WD40"/>
</dbReference>
<gene>
    <name evidence="2" type="ORF">A2Y75_01025</name>
</gene>
<dbReference type="InterPro" id="IPR011042">
    <property type="entry name" value="6-blade_b-propeller_TolB-like"/>
</dbReference>
<reference evidence="2 3" key="1">
    <citation type="journal article" date="2016" name="Nat. Commun.">
        <title>Thousands of microbial genomes shed light on interconnected biogeochemical processes in an aquifer system.</title>
        <authorList>
            <person name="Anantharaman K."/>
            <person name="Brown C.T."/>
            <person name="Hug L.A."/>
            <person name="Sharon I."/>
            <person name="Castelle C.J."/>
            <person name="Probst A.J."/>
            <person name="Thomas B.C."/>
            <person name="Singh A."/>
            <person name="Wilkins M.J."/>
            <person name="Karaoz U."/>
            <person name="Brodie E.L."/>
            <person name="Williams K.H."/>
            <person name="Hubbard S.S."/>
            <person name="Banfield J.F."/>
        </authorList>
    </citation>
    <scope>NUCLEOTIDE SEQUENCE [LARGE SCALE GENOMIC DNA]</scope>
</reference>
<protein>
    <submittedName>
        <fullName evidence="2">Uncharacterized protein</fullName>
    </submittedName>
</protein>
<sequence>MTVERKKNGSRCNRRQMSSLKLMLSLLVALLILPFTTAAVQAAPAEVVLVSSDAAGVQGNLVSLWPRISTDGRYVVFQSTATNLVTPVTAGQQVFRKDLLTGEVKLCSADGAGVQGNGASSYPVISSDGRYVAFHSSSTNLVAPATTGNQVFRKDLVTGEVRLASANAAGTQGNGGISYIPDISSDGRYVSFTSTSTNLVSPATSGEELFSKDMLTGEAKLASSDAAGAESNLANGYPSYSSDARYVSFASNANNLIPGVIGQQIYRKDLLSGAIVLVSADAAGTQGAGGIATYSSISADGRYVGFDSSQTNLVAPATTGNQVFRKNLATGEILLASANTAGTQANNTAQHPSISPDGRYVAFHSNATNLVAPATTGNQIFRKEMAAPYYFYFAEGYTGSGFQEYLCLGNTSATPITVKTTYLFKDGTSKEEIYGVPGNSRRTVNVNAAAGADKEVSIKCESDSSFLAERPMYFDYQGKWTGGHDVVGTTSPSLSWYFAEGYTGAGFDEWICVLNPGDLAANFTFYFQTQETGEIINGVHTIGAHTRQTFKVNDLLGGESRQNSLQLVSDHPIVAERPMYFSYSGTGGYGWTGGSCVMGTPSLSSSYYFAEGTTRDGFEEWLTLQNPSPTPITIHATYYLGSGAPVEKDYPVAAGKRSTIMVNSAEAGVGAEKDASVLLTCPTPFLAERPMYFDYQGLGNWGWTGGHCVIGAVSPANEWLFAEGYTGSGFEEWLCIQNPGATAAAVTIDYYLEGGGAPITKTHNIPANSRYTVPVNTDAGAGLAISAKVSSTQPVICERPMYFNFNGAWSGGHDVVGYVP</sequence>
<dbReference type="Pfam" id="PF07676">
    <property type="entry name" value="PD40"/>
    <property type="match status" value="1"/>
</dbReference>
<dbReference type="AlphaFoldDB" id="A0A1F2WI72"/>
<proteinExistence type="inferred from homology"/>
<evidence type="ECO:0000313" key="3">
    <source>
        <dbReference type="Proteomes" id="UP000177876"/>
    </source>
</evidence>
<evidence type="ECO:0000256" key="1">
    <source>
        <dbReference type="ARBA" id="ARBA00009820"/>
    </source>
</evidence>
<organism evidence="2 3">
    <name type="scientific">Candidatus Solincola sediminis</name>
    <dbReference type="NCBI Taxonomy" id="1797199"/>
    <lineage>
        <taxon>Bacteria</taxon>
        <taxon>Bacillati</taxon>
        <taxon>Actinomycetota</taxon>
        <taxon>Candidatus Geothermincolia</taxon>
        <taxon>Candidatus Geothermincolales</taxon>
        <taxon>Candidatus Geothermincolaceae</taxon>
        <taxon>Candidatus Solincola</taxon>
    </lineage>
</organism>
<comment type="caution">
    <text evidence="2">The sequence shown here is derived from an EMBL/GenBank/DDBJ whole genome shotgun (WGS) entry which is preliminary data.</text>
</comment>
<dbReference type="Gene3D" id="2.120.10.30">
    <property type="entry name" value="TolB, C-terminal domain"/>
    <property type="match status" value="1"/>
</dbReference>
<dbReference type="InterPro" id="IPR036698">
    <property type="entry name" value="TM1070-like_sf"/>
</dbReference>
<name>A0A1F2WI72_9ACTN</name>
<dbReference type="EMBL" id="MELK01000044">
    <property type="protein sequence ID" value="OFW56531.1"/>
    <property type="molecule type" value="Genomic_DNA"/>
</dbReference>
<dbReference type="Gene3D" id="2.60.290.11">
    <property type="entry name" value="TM1070-like"/>
    <property type="match status" value="4"/>
</dbReference>
<dbReference type="PANTHER" id="PTHR36842">
    <property type="entry name" value="PROTEIN TOLB HOMOLOG"/>
    <property type="match status" value="1"/>
</dbReference>
<dbReference type="SUPFAM" id="SSF82171">
    <property type="entry name" value="DPP6 N-terminal domain-like"/>
    <property type="match status" value="1"/>
</dbReference>
<accession>A0A1F2WI72</accession>
<dbReference type="Proteomes" id="UP000177876">
    <property type="component" value="Unassembled WGS sequence"/>
</dbReference>